<dbReference type="InterPro" id="IPR036526">
    <property type="entry name" value="C-N_Hydrolase_sf"/>
</dbReference>
<feature type="domain" description="CN hydrolase" evidence="2">
    <location>
        <begin position="3"/>
        <end position="239"/>
    </location>
</feature>
<proteinExistence type="inferred from homology"/>
<dbReference type="Pfam" id="PF00795">
    <property type="entry name" value="CN_hydrolase"/>
    <property type="match status" value="1"/>
</dbReference>
<dbReference type="Proteomes" id="UP000503011">
    <property type="component" value="Chromosome"/>
</dbReference>
<protein>
    <submittedName>
        <fullName evidence="3">Nitrilase</fullName>
    </submittedName>
</protein>
<dbReference type="PROSITE" id="PS01227">
    <property type="entry name" value="UPF0012"/>
    <property type="match status" value="1"/>
</dbReference>
<evidence type="ECO:0000313" key="4">
    <source>
        <dbReference type="Proteomes" id="UP000503011"/>
    </source>
</evidence>
<dbReference type="PANTHER" id="PTHR23088">
    <property type="entry name" value="NITRILASE-RELATED"/>
    <property type="match status" value="1"/>
</dbReference>
<dbReference type="PROSITE" id="PS50263">
    <property type="entry name" value="CN_HYDROLASE"/>
    <property type="match status" value="1"/>
</dbReference>
<dbReference type="Gene3D" id="3.60.110.10">
    <property type="entry name" value="Carbon-nitrogen hydrolase"/>
    <property type="match status" value="1"/>
</dbReference>
<name>A0A6F8YE03_9ACTN</name>
<evidence type="ECO:0000313" key="3">
    <source>
        <dbReference type="EMBL" id="BCB84336.1"/>
    </source>
</evidence>
<accession>A0A6F8YE03</accession>
<evidence type="ECO:0000259" key="2">
    <source>
        <dbReference type="PROSITE" id="PS50263"/>
    </source>
</evidence>
<dbReference type="SUPFAM" id="SSF56317">
    <property type="entry name" value="Carbon-nitrogen hydrolase"/>
    <property type="match status" value="1"/>
</dbReference>
<reference evidence="3 4" key="1">
    <citation type="submission" date="2020-03" db="EMBL/GenBank/DDBJ databases">
        <title>Whole genome shotgun sequence of Phytohabitans suffuscus NBRC 105367.</title>
        <authorList>
            <person name="Komaki H."/>
            <person name="Tamura T."/>
        </authorList>
    </citation>
    <scope>NUCLEOTIDE SEQUENCE [LARGE SCALE GENOMIC DNA]</scope>
    <source>
        <strain evidence="3 4">NBRC 105367</strain>
    </source>
</reference>
<gene>
    <name evidence="3" type="ORF">Psuf_016490</name>
</gene>
<reference evidence="3 4" key="2">
    <citation type="submission" date="2020-03" db="EMBL/GenBank/DDBJ databases">
        <authorList>
            <person name="Ichikawa N."/>
            <person name="Kimura A."/>
            <person name="Kitahashi Y."/>
            <person name="Uohara A."/>
        </authorList>
    </citation>
    <scope>NUCLEOTIDE SEQUENCE [LARGE SCALE GENOMIC DNA]</scope>
    <source>
        <strain evidence="3 4">NBRC 105367</strain>
    </source>
</reference>
<comment type="similarity">
    <text evidence="1">Belongs to the carbon-nitrogen hydrolase superfamily. NIT1/NIT2 family.</text>
</comment>
<dbReference type="AlphaFoldDB" id="A0A6F8YE03"/>
<dbReference type="EMBL" id="AP022871">
    <property type="protein sequence ID" value="BCB84336.1"/>
    <property type="molecule type" value="Genomic_DNA"/>
</dbReference>
<dbReference type="InterPro" id="IPR003010">
    <property type="entry name" value="C-N_Hydrolase"/>
</dbReference>
<keyword evidence="4" id="KW-1185">Reference proteome</keyword>
<sequence length="272" mass="28971">MPVRLACWQAAVRREDGERRVERLAEVAERASRAGADLLVTPELSLTGYHASPAELARVADGATVLAERAAGIAARAGLALLYGFPERSGAVTYNAVRLVDRGGALVAAYRKAHLFGPVERAAFAAGDHGVVQAGLGGLTVGLLVCYDVEFPELVRAHALRGTDLLLVPSALARPWELVAETLVPARAFESQLYVAYVNWAGSDGLDVYCGLTRVAGPDGRVRTSPASGSDLLFADVRRDVLDEARAATPYLADRRPELYSDLTAEAPHVRS</sequence>
<organism evidence="3 4">
    <name type="scientific">Phytohabitans suffuscus</name>
    <dbReference type="NCBI Taxonomy" id="624315"/>
    <lineage>
        <taxon>Bacteria</taxon>
        <taxon>Bacillati</taxon>
        <taxon>Actinomycetota</taxon>
        <taxon>Actinomycetes</taxon>
        <taxon>Micromonosporales</taxon>
        <taxon>Micromonosporaceae</taxon>
    </lineage>
</organism>
<evidence type="ECO:0000256" key="1">
    <source>
        <dbReference type="ARBA" id="ARBA00010613"/>
    </source>
</evidence>
<dbReference type="InterPro" id="IPR001110">
    <property type="entry name" value="UPF0012_CS"/>
</dbReference>
<dbReference type="KEGG" id="psuu:Psuf_016490"/>
<dbReference type="PANTHER" id="PTHR23088:SF27">
    <property type="entry name" value="DEAMINATED GLUTATHIONE AMIDASE"/>
    <property type="match status" value="1"/>
</dbReference>